<organism evidence="2 3">
    <name type="scientific">Eumeta variegata</name>
    <name type="common">Bagworm moth</name>
    <name type="synonym">Eumeta japonica</name>
    <dbReference type="NCBI Taxonomy" id="151549"/>
    <lineage>
        <taxon>Eukaryota</taxon>
        <taxon>Metazoa</taxon>
        <taxon>Ecdysozoa</taxon>
        <taxon>Arthropoda</taxon>
        <taxon>Hexapoda</taxon>
        <taxon>Insecta</taxon>
        <taxon>Pterygota</taxon>
        <taxon>Neoptera</taxon>
        <taxon>Endopterygota</taxon>
        <taxon>Lepidoptera</taxon>
        <taxon>Glossata</taxon>
        <taxon>Ditrysia</taxon>
        <taxon>Tineoidea</taxon>
        <taxon>Psychidae</taxon>
        <taxon>Oiketicinae</taxon>
        <taxon>Eumeta</taxon>
    </lineage>
</organism>
<protein>
    <submittedName>
        <fullName evidence="2">Uncharacterized protein</fullName>
    </submittedName>
</protein>
<accession>A0A4C1U871</accession>
<evidence type="ECO:0000313" key="3">
    <source>
        <dbReference type="Proteomes" id="UP000299102"/>
    </source>
</evidence>
<evidence type="ECO:0000256" key="1">
    <source>
        <dbReference type="SAM" id="MobiDB-lite"/>
    </source>
</evidence>
<dbReference type="AlphaFoldDB" id="A0A4C1U871"/>
<sequence>MSEDSRFMMSQTLTDRDTELCQGGTGTTPTGPVHTDTVDNIRDPPPLPQPLPPLPQLKDPQDREPSNVGLGLACRKSEMRVRIPSWRKLRLITRPFGKRLRRINQKGMSPYFPLENLIALSRTTTERKRSAL</sequence>
<dbReference type="Proteomes" id="UP000299102">
    <property type="component" value="Unassembled WGS sequence"/>
</dbReference>
<dbReference type="EMBL" id="BGZK01000141">
    <property type="protein sequence ID" value="GBP22529.1"/>
    <property type="molecule type" value="Genomic_DNA"/>
</dbReference>
<feature type="region of interest" description="Disordered" evidence="1">
    <location>
        <begin position="1"/>
        <end position="70"/>
    </location>
</feature>
<evidence type="ECO:0000313" key="2">
    <source>
        <dbReference type="EMBL" id="GBP22529.1"/>
    </source>
</evidence>
<comment type="caution">
    <text evidence="2">The sequence shown here is derived from an EMBL/GenBank/DDBJ whole genome shotgun (WGS) entry which is preliminary data.</text>
</comment>
<keyword evidence="3" id="KW-1185">Reference proteome</keyword>
<gene>
    <name evidence="2" type="ORF">EVAR_84766_1</name>
</gene>
<name>A0A4C1U871_EUMVA</name>
<reference evidence="2 3" key="1">
    <citation type="journal article" date="2019" name="Commun. Biol.">
        <title>The bagworm genome reveals a unique fibroin gene that provides high tensile strength.</title>
        <authorList>
            <person name="Kono N."/>
            <person name="Nakamura H."/>
            <person name="Ohtoshi R."/>
            <person name="Tomita M."/>
            <person name="Numata K."/>
            <person name="Arakawa K."/>
        </authorList>
    </citation>
    <scope>NUCLEOTIDE SEQUENCE [LARGE SCALE GENOMIC DNA]</scope>
</reference>
<feature type="compositionally biased region" description="Pro residues" evidence="1">
    <location>
        <begin position="43"/>
        <end position="55"/>
    </location>
</feature>
<proteinExistence type="predicted"/>